<reference evidence="2 4" key="2">
    <citation type="submission" date="2020-07" db="EMBL/GenBank/DDBJ databases">
        <title>Identification of Halomonas strains.</title>
        <authorList>
            <person name="Xiao Z."/>
            <person name="Shen J."/>
        </authorList>
    </citation>
    <scope>NUCLEOTIDE SEQUENCE [LARGE SCALE GENOMIC DNA]</scope>
    <source>
        <strain evidence="2 4">DSM 17331</strain>
    </source>
</reference>
<evidence type="ECO:0000313" key="3">
    <source>
        <dbReference type="EMBL" id="MCG6663816.1"/>
    </source>
</evidence>
<evidence type="ECO:0000256" key="1">
    <source>
        <dbReference type="SAM" id="Phobius"/>
    </source>
</evidence>
<dbReference type="RefSeq" id="WP_181516975.1">
    <property type="nucleotide sequence ID" value="NZ_JABFUB010000035.1"/>
</dbReference>
<protein>
    <submittedName>
        <fullName evidence="2">Uncharacterized protein</fullName>
    </submittedName>
</protein>
<keyword evidence="5" id="KW-1185">Reference proteome</keyword>
<dbReference type="EMBL" id="JABFUB010000035">
    <property type="protein sequence ID" value="MCG6663816.1"/>
    <property type="molecule type" value="Genomic_DNA"/>
</dbReference>
<feature type="transmembrane region" description="Helical" evidence="1">
    <location>
        <begin position="6"/>
        <end position="26"/>
    </location>
</feature>
<evidence type="ECO:0000313" key="4">
    <source>
        <dbReference type="Proteomes" id="UP000518091"/>
    </source>
</evidence>
<proteinExistence type="predicted"/>
<gene>
    <name evidence="2" type="ORF">H1D44_19690</name>
    <name evidence="3" type="ORF">HOP48_20025</name>
</gene>
<keyword evidence="1" id="KW-0472">Membrane</keyword>
<comment type="caution">
    <text evidence="2">The sequence shown here is derived from an EMBL/GenBank/DDBJ whole genome shotgun (WGS) entry which is preliminary data.</text>
</comment>
<name>A0A7W0AFE4_9GAMM</name>
<reference evidence="3 5" key="1">
    <citation type="submission" date="2020-05" db="EMBL/GenBank/DDBJ databases">
        <title>Comparative genomic analysis of denitrifying bacteria from Halomonas genus.</title>
        <authorList>
            <person name="Wang L."/>
            <person name="Shao Z."/>
        </authorList>
    </citation>
    <scope>NUCLEOTIDE SEQUENCE [LARGE SCALE GENOMIC DNA]</scope>
    <source>
        <strain evidence="3 5">DSM 17331</strain>
    </source>
</reference>
<sequence length="156" mass="17855">MSTAAAWVQAIGSIGAIGAAIWISRLDIKWRNKEKKEYRLAILELARLAHRELLYLDETINEDYAYLHGEGVSNHDLNRHLLALKTVSLETFPSKKSFVDLHEFERLCERMSFLIDSLKNDLAIGRVSPDFTERSEEIKSAADEVMERLTHSLKRG</sequence>
<accession>A0A7W0AFE4</accession>
<dbReference type="AlphaFoldDB" id="A0A7W0AFE4"/>
<evidence type="ECO:0000313" key="5">
    <source>
        <dbReference type="Proteomes" id="UP000814353"/>
    </source>
</evidence>
<dbReference type="Proteomes" id="UP000518091">
    <property type="component" value="Unassembled WGS sequence"/>
</dbReference>
<dbReference type="Proteomes" id="UP000814353">
    <property type="component" value="Unassembled WGS sequence"/>
</dbReference>
<evidence type="ECO:0000313" key="2">
    <source>
        <dbReference type="EMBL" id="MBA2781103.1"/>
    </source>
</evidence>
<keyword evidence="1" id="KW-1133">Transmembrane helix</keyword>
<organism evidence="2 4">
    <name type="scientific">Billgrantia kenyensis</name>
    <dbReference type="NCBI Taxonomy" id="321266"/>
    <lineage>
        <taxon>Bacteria</taxon>
        <taxon>Pseudomonadati</taxon>
        <taxon>Pseudomonadota</taxon>
        <taxon>Gammaproteobacteria</taxon>
        <taxon>Oceanospirillales</taxon>
        <taxon>Halomonadaceae</taxon>
        <taxon>Billgrantia</taxon>
    </lineage>
</organism>
<dbReference type="EMBL" id="JACEFT010000046">
    <property type="protein sequence ID" value="MBA2781103.1"/>
    <property type="molecule type" value="Genomic_DNA"/>
</dbReference>
<keyword evidence="1" id="KW-0812">Transmembrane</keyword>